<dbReference type="Gene3D" id="1.10.357.10">
    <property type="entry name" value="Tetracycline Repressor, domain 2"/>
    <property type="match status" value="1"/>
</dbReference>
<dbReference type="InterPro" id="IPR009057">
    <property type="entry name" value="Homeodomain-like_sf"/>
</dbReference>
<dbReference type="Pfam" id="PF00440">
    <property type="entry name" value="TetR_N"/>
    <property type="match status" value="1"/>
</dbReference>
<accession>A0ABV9VMJ0</accession>
<organism evidence="4 5">
    <name type="scientific">Dactylosporangium cerinum</name>
    <dbReference type="NCBI Taxonomy" id="1434730"/>
    <lineage>
        <taxon>Bacteria</taxon>
        <taxon>Bacillati</taxon>
        <taxon>Actinomycetota</taxon>
        <taxon>Actinomycetes</taxon>
        <taxon>Micromonosporales</taxon>
        <taxon>Micromonosporaceae</taxon>
        <taxon>Dactylosporangium</taxon>
    </lineage>
</organism>
<keyword evidence="1 2" id="KW-0238">DNA-binding</keyword>
<dbReference type="PRINTS" id="PR00455">
    <property type="entry name" value="HTHTETR"/>
</dbReference>
<protein>
    <submittedName>
        <fullName evidence="4">TetR/AcrR family transcriptional regulator</fullName>
    </submittedName>
</protein>
<name>A0ABV9VMJ0_9ACTN</name>
<evidence type="ECO:0000256" key="1">
    <source>
        <dbReference type="ARBA" id="ARBA00023125"/>
    </source>
</evidence>
<dbReference type="RefSeq" id="WP_380113828.1">
    <property type="nucleotide sequence ID" value="NZ_JBHSIU010000010.1"/>
</dbReference>
<evidence type="ECO:0000313" key="5">
    <source>
        <dbReference type="Proteomes" id="UP001595912"/>
    </source>
</evidence>
<dbReference type="PANTHER" id="PTHR30055">
    <property type="entry name" value="HTH-TYPE TRANSCRIPTIONAL REGULATOR RUTR"/>
    <property type="match status" value="1"/>
</dbReference>
<dbReference type="EMBL" id="JBHSIU010000010">
    <property type="protein sequence ID" value="MFC4997597.1"/>
    <property type="molecule type" value="Genomic_DNA"/>
</dbReference>
<dbReference type="SUPFAM" id="SSF46689">
    <property type="entry name" value="Homeodomain-like"/>
    <property type="match status" value="1"/>
</dbReference>
<dbReference type="SUPFAM" id="SSF48498">
    <property type="entry name" value="Tetracyclin repressor-like, C-terminal domain"/>
    <property type="match status" value="1"/>
</dbReference>
<reference evidence="5" key="1">
    <citation type="journal article" date="2019" name="Int. J. Syst. Evol. Microbiol.">
        <title>The Global Catalogue of Microorganisms (GCM) 10K type strain sequencing project: providing services to taxonomists for standard genome sequencing and annotation.</title>
        <authorList>
            <consortium name="The Broad Institute Genomics Platform"/>
            <consortium name="The Broad Institute Genome Sequencing Center for Infectious Disease"/>
            <person name="Wu L."/>
            <person name="Ma J."/>
        </authorList>
    </citation>
    <scope>NUCLEOTIDE SEQUENCE [LARGE SCALE GENOMIC DNA]</scope>
    <source>
        <strain evidence="5">CGMCC 4.7152</strain>
    </source>
</reference>
<proteinExistence type="predicted"/>
<dbReference type="PROSITE" id="PS50977">
    <property type="entry name" value="HTH_TETR_2"/>
    <property type="match status" value="1"/>
</dbReference>
<dbReference type="InterPro" id="IPR001647">
    <property type="entry name" value="HTH_TetR"/>
</dbReference>
<feature type="domain" description="HTH tetR-type" evidence="3">
    <location>
        <begin position="16"/>
        <end position="76"/>
    </location>
</feature>
<keyword evidence="5" id="KW-1185">Reference proteome</keyword>
<dbReference type="InterPro" id="IPR050109">
    <property type="entry name" value="HTH-type_TetR-like_transc_reg"/>
</dbReference>
<comment type="caution">
    <text evidence="4">The sequence shown here is derived from an EMBL/GenBank/DDBJ whole genome shotgun (WGS) entry which is preliminary data.</text>
</comment>
<gene>
    <name evidence="4" type="ORF">ACFPIJ_07150</name>
</gene>
<dbReference type="Proteomes" id="UP001595912">
    <property type="component" value="Unassembled WGS sequence"/>
</dbReference>
<dbReference type="InterPro" id="IPR036271">
    <property type="entry name" value="Tet_transcr_reg_TetR-rel_C_sf"/>
</dbReference>
<evidence type="ECO:0000259" key="3">
    <source>
        <dbReference type="PROSITE" id="PS50977"/>
    </source>
</evidence>
<dbReference type="PANTHER" id="PTHR30055:SF148">
    <property type="entry name" value="TETR-FAMILY TRANSCRIPTIONAL REGULATOR"/>
    <property type="match status" value="1"/>
</dbReference>
<sequence>MTSRTYDAAGRRAAAAYNRRAVLDAGLELLLRDGYQATTIRAVAERAGVSPELIYKTFKNKQGLMKGVYDRAVAGDDLQVAVGARPEIAAIWALRDPGEKLLAYAAFVAGVMHRLGGLLAVLTEADPEIAELRATTDAERLTGVGAFVAHLAEQGVLRADLPVGRATDACWALTSPQLFAQLTGARGWPQDVYVGWLAGVLEASLTADC</sequence>
<feature type="DNA-binding region" description="H-T-H motif" evidence="2">
    <location>
        <begin position="39"/>
        <end position="58"/>
    </location>
</feature>
<evidence type="ECO:0000313" key="4">
    <source>
        <dbReference type="EMBL" id="MFC4997597.1"/>
    </source>
</evidence>
<evidence type="ECO:0000256" key="2">
    <source>
        <dbReference type="PROSITE-ProRule" id="PRU00335"/>
    </source>
</evidence>